<evidence type="ECO:0000313" key="2">
    <source>
        <dbReference type="Proteomes" id="UP001320706"/>
    </source>
</evidence>
<protein>
    <submittedName>
        <fullName evidence="1">Uncharacterized protein</fullName>
    </submittedName>
</protein>
<accession>A0ACC3SFJ1</accession>
<dbReference type="EMBL" id="JAMKPW020000014">
    <property type="protein sequence ID" value="KAK8211303.1"/>
    <property type="molecule type" value="Genomic_DNA"/>
</dbReference>
<proteinExistence type="predicted"/>
<evidence type="ECO:0000313" key="1">
    <source>
        <dbReference type="EMBL" id="KAK8211303.1"/>
    </source>
</evidence>
<keyword evidence="2" id="KW-1185">Reference proteome</keyword>
<name>A0ACC3SFJ1_9PEZI</name>
<gene>
    <name evidence="1" type="ORF">M8818_003270</name>
</gene>
<sequence>MDDSKATGNVGVASGPGSEDYEIQTGQVGQVVKPQRGLKTRHATMVAIGGTIGTGLFVGAGQALAAGGPAFLFLAYTIMCMLVFGIITFTAEMSAYMPIEGSTMSYFGTRYVSKSLGFAMGWLYWYSFAIIVPYEITAAAVVIDYWPNDVGVAVWITIFLVVIIACNSLPVKVYGETEFWCASLEVFMIIGLLILAVILFFGGGPSPQRLGFHYWKEVAVHEKYTTGVAGRFCAFLYVMIYSTFTFNFAPELLVITAEEMHAPRRNMPSAARRYFYRLIVFYVCGVLAIGVIVSSNNTDLVNASGANASLWVIAIKGTGIHGLDSVVNAVIITSAWSAGNSYLYMSSRALYSQALCGNAPKIFARCTKNGVPYMAVIATVPFILLAYMNVSNNSSEFRFRKACDVQDVKDLPYRSVLQPYMAYVCVVMFGLLCLLNGFGVFFPGNLSTTTFLTSYIGIPIFLVIYAAHRLTHWKDSWAYKPEEVDLTTGLDELLALEAMYPPPATGDRRLVDQGEGPLGLKSHEALLDMTVSAIGG</sequence>
<reference evidence="1" key="1">
    <citation type="submission" date="2024-02" db="EMBL/GenBank/DDBJ databases">
        <title>Metagenome Assembled Genome of Zalaria obscura JY119.</title>
        <authorList>
            <person name="Vighnesh L."/>
            <person name="Jagadeeshwari U."/>
            <person name="Venkata Ramana C."/>
            <person name="Sasikala C."/>
        </authorList>
    </citation>
    <scope>NUCLEOTIDE SEQUENCE</scope>
    <source>
        <strain evidence="1">JY119</strain>
    </source>
</reference>
<organism evidence="1 2">
    <name type="scientific">Zalaria obscura</name>
    <dbReference type="NCBI Taxonomy" id="2024903"/>
    <lineage>
        <taxon>Eukaryota</taxon>
        <taxon>Fungi</taxon>
        <taxon>Dikarya</taxon>
        <taxon>Ascomycota</taxon>
        <taxon>Pezizomycotina</taxon>
        <taxon>Dothideomycetes</taxon>
        <taxon>Dothideomycetidae</taxon>
        <taxon>Dothideales</taxon>
        <taxon>Zalariaceae</taxon>
        <taxon>Zalaria</taxon>
    </lineage>
</organism>
<dbReference type="Proteomes" id="UP001320706">
    <property type="component" value="Unassembled WGS sequence"/>
</dbReference>
<comment type="caution">
    <text evidence="1">The sequence shown here is derived from an EMBL/GenBank/DDBJ whole genome shotgun (WGS) entry which is preliminary data.</text>
</comment>